<proteinExistence type="inferred from homology"/>
<feature type="domain" description="Mechanosensitive ion channel MscS" evidence="6">
    <location>
        <begin position="101"/>
        <end position="166"/>
    </location>
</feature>
<sequence>MELFELLALMGTQYKLIVTLIAILLFPLLLKITKKLLEKAIKGKVDIHRKFRAELLLKIILAFVVLCLVLIFWGIELRGLLVLGSSLFAMLGVALFAAWSLLSNLTAFLLMFIQNDFHVGYWVRIVDGANHIEGRIVELGLMNVVLEHVDGHRVVYPNNLFVTRPVMVLKKEPKPTKAPVIKRIVGPKKT</sequence>
<keyword evidence="3 5" id="KW-1133">Transmembrane helix</keyword>
<evidence type="ECO:0000313" key="7">
    <source>
        <dbReference type="EMBL" id="SOU42005.1"/>
    </source>
</evidence>
<gene>
    <name evidence="7" type="ORF">PCAR9_A31205</name>
</gene>
<dbReference type="InterPro" id="IPR006685">
    <property type="entry name" value="MscS_channel_2nd"/>
</dbReference>
<dbReference type="PANTHER" id="PTHR30221:SF8">
    <property type="entry name" value="SMALL-CONDUCTANCE MECHANOSENSITIVE CHANNEL"/>
    <property type="match status" value="1"/>
</dbReference>
<keyword evidence="5" id="KW-1003">Cell membrane</keyword>
<name>A0A2K4XCF4_PSEVC</name>
<dbReference type="GeneID" id="93664704"/>
<dbReference type="SUPFAM" id="SSF50182">
    <property type="entry name" value="Sm-like ribonucleoproteins"/>
    <property type="match status" value="1"/>
</dbReference>
<dbReference type="EMBL" id="LT965928">
    <property type="protein sequence ID" value="SOU42005.1"/>
    <property type="molecule type" value="Genomic_DNA"/>
</dbReference>
<dbReference type="GO" id="GO:0005886">
    <property type="term" value="C:plasma membrane"/>
    <property type="evidence" value="ECO:0007669"/>
    <property type="project" value="UniProtKB-SubCell"/>
</dbReference>
<dbReference type="Gene3D" id="2.30.30.60">
    <property type="match status" value="1"/>
</dbReference>
<feature type="transmembrane region" description="Helical" evidence="5">
    <location>
        <begin position="55"/>
        <end position="75"/>
    </location>
</feature>
<comment type="function">
    <text evidence="5">Mechanosensitive channel that participates in the regulation of osmotic pressure changes within the cell, opening in response to stretch forces in the membrane lipid bilayer, without the need for other proteins. Contributes to normal resistance to hypoosmotic shock. Forms an ion channel of 1.0 nanosiemens conductance with a slight preference for anions.</text>
</comment>
<keyword evidence="5" id="KW-0407">Ion channel</keyword>
<evidence type="ECO:0000313" key="8">
    <source>
        <dbReference type="Proteomes" id="UP000238288"/>
    </source>
</evidence>
<evidence type="ECO:0000256" key="3">
    <source>
        <dbReference type="ARBA" id="ARBA00022989"/>
    </source>
</evidence>
<evidence type="ECO:0000259" key="6">
    <source>
        <dbReference type="Pfam" id="PF00924"/>
    </source>
</evidence>
<evidence type="ECO:0000256" key="5">
    <source>
        <dbReference type="RuleBase" id="RU369025"/>
    </source>
</evidence>
<dbReference type="PANTHER" id="PTHR30221">
    <property type="entry name" value="SMALL-CONDUCTANCE MECHANOSENSITIVE CHANNEL"/>
    <property type="match status" value="1"/>
</dbReference>
<dbReference type="InterPro" id="IPR045275">
    <property type="entry name" value="MscS_archaea/bacteria_type"/>
</dbReference>
<keyword evidence="4 5" id="KW-0472">Membrane</keyword>
<feature type="transmembrane region" description="Helical" evidence="5">
    <location>
        <begin position="87"/>
        <end position="113"/>
    </location>
</feature>
<protein>
    <recommendedName>
        <fullName evidence="5">Small-conductance mechanosensitive channel</fullName>
    </recommendedName>
</protein>
<dbReference type="Proteomes" id="UP000238288">
    <property type="component" value="Chromosome PCAR9a"/>
</dbReference>
<keyword evidence="2 5" id="KW-0812">Transmembrane</keyword>
<keyword evidence="5" id="KW-0406">Ion transport</keyword>
<dbReference type="RefSeq" id="WP_104643304.1">
    <property type="nucleotide sequence ID" value="NZ_LT965928.1"/>
</dbReference>
<keyword evidence="5" id="KW-0813">Transport</keyword>
<comment type="similarity">
    <text evidence="5">Belongs to the MscS (TC 1.A.23) family.</text>
</comment>
<comment type="subunit">
    <text evidence="5">Homoheptamer.</text>
</comment>
<organism evidence="7 8">
    <name type="scientific">Pseudoalteromonas carrageenovora IAM 12662</name>
    <dbReference type="NCBI Taxonomy" id="1314868"/>
    <lineage>
        <taxon>Bacteria</taxon>
        <taxon>Pseudomonadati</taxon>
        <taxon>Pseudomonadota</taxon>
        <taxon>Gammaproteobacteria</taxon>
        <taxon>Alteromonadales</taxon>
        <taxon>Pseudoalteromonadaceae</taxon>
        <taxon>Pseudoalteromonas</taxon>
    </lineage>
</organism>
<feature type="transmembrane region" description="Helical" evidence="5">
    <location>
        <begin position="12"/>
        <end position="34"/>
    </location>
</feature>
<comment type="subcellular location">
    <subcellularLocation>
        <location evidence="5">Cell inner membrane</location>
        <topology evidence="5">Multi-pass membrane protein</topology>
    </subcellularLocation>
    <subcellularLocation>
        <location evidence="1">Membrane</location>
    </subcellularLocation>
</comment>
<comment type="caution">
    <text evidence="5">Lacks conserved residue(s) required for the propagation of feature annotation.</text>
</comment>
<evidence type="ECO:0000256" key="1">
    <source>
        <dbReference type="ARBA" id="ARBA00004370"/>
    </source>
</evidence>
<accession>A0A2K4XCF4</accession>
<evidence type="ECO:0000256" key="2">
    <source>
        <dbReference type="ARBA" id="ARBA00022692"/>
    </source>
</evidence>
<reference evidence="7 8" key="1">
    <citation type="submission" date="2017-11" db="EMBL/GenBank/DDBJ databases">
        <authorList>
            <person name="Han C.G."/>
        </authorList>
    </citation>
    <scope>NUCLEOTIDE SEQUENCE [LARGE SCALE GENOMIC DNA]</scope>
    <source>
        <strain evidence="8">ATCC 43555</strain>
    </source>
</reference>
<dbReference type="AlphaFoldDB" id="A0A2K4XCF4"/>
<dbReference type="OrthoDB" id="5705501at2"/>
<dbReference type="Pfam" id="PF00924">
    <property type="entry name" value="MS_channel_2nd"/>
    <property type="match status" value="1"/>
</dbReference>
<evidence type="ECO:0000256" key="4">
    <source>
        <dbReference type="ARBA" id="ARBA00023136"/>
    </source>
</evidence>
<dbReference type="InterPro" id="IPR010920">
    <property type="entry name" value="LSM_dom_sf"/>
</dbReference>
<dbReference type="InterPro" id="IPR023408">
    <property type="entry name" value="MscS_beta-dom_sf"/>
</dbReference>
<dbReference type="GO" id="GO:0008381">
    <property type="term" value="F:mechanosensitive monoatomic ion channel activity"/>
    <property type="evidence" value="ECO:0007669"/>
    <property type="project" value="InterPro"/>
</dbReference>
<keyword evidence="5" id="KW-0997">Cell inner membrane</keyword>